<sequence>MACWDILAKLKDVGGLGFTDTRVMNKCLLAKWIFRIERCDKKMCLDLLRRKYLGERGFYSLNNGKNTRFWKDVWIGGCPLKSRIPHIFEICNQQEASIFEVLANNELFLTFRRTFGQLEVEEWLDLLREVENVNLNEEVDTVNWALKKNFTATSLYRFLSSFQT</sequence>
<organism evidence="1 2">
    <name type="scientific">Panicum virgatum</name>
    <name type="common">Blackwell switchgrass</name>
    <dbReference type="NCBI Taxonomy" id="38727"/>
    <lineage>
        <taxon>Eukaryota</taxon>
        <taxon>Viridiplantae</taxon>
        <taxon>Streptophyta</taxon>
        <taxon>Embryophyta</taxon>
        <taxon>Tracheophyta</taxon>
        <taxon>Spermatophyta</taxon>
        <taxon>Magnoliopsida</taxon>
        <taxon>Liliopsida</taxon>
        <taxon>Poales</taxon>
        <taxon>Poaceae</taxon>
        <taxon>PACMAD clade</taxon>
        <taxon>Panicoideae</taxon>
        <taxon>Panicodae</taxon>
        <taxon>Paniceae</taxon>
        <taxon>Panicinae</taxon>
        <taxon>Panicum</taxon>
        <taxon>Panicum sect. Hiantes</taxon>
    </lineage>
</organism>
<name>A0A8T0UGN5_PANVG</name>
<evidence type="ECO:0000313" key="1">
    <source>
        <dbReference type="EMBL" id="KAG2620073.1"/>
    </source>
</evidence>
<dbReference type="Proteomes" id="UP000823388">
    <property type="component" value="Chromosome 3N"/>
</dbReference>
<dbReference type="PANTHER" id="PTHR36617">
    <property type="entry name" value="PROTEIN, PUTATIVE-RELATED"/>
    <property type="match status" value="1"/>
</dbReference>
<protein>
    <submittedName>
        <fullName evidence="1">Uncharacterized protein</fullName>
    </submittedName>
</protein>
<evidence type="ECO:0000313" key="2">
    <source>
        <dbReference type="Proteomes" id="UP000823388"/>
    </source>
</evidence>
<accession>A0A8T0UGN5</accession>
<comment type="caution">
    <text evidence="1">The sequence shown here is derived from an EMBL/GenBank/DDBJ whole genome shotgun (WGS) entry which is preliminary data.</text>
</comment>
<dbReference type="AlphaFoldDB" id="A0A8T0UGN5"/>
<keyword evidence="2" id="KW-1185">Reference proteome</keyword>
<reference evidence="1" key="1">
    <citation type="submission" date="2020-05" db="EMBL/GenBank/DDBJ databases">
        <title>WGS assembly of Panicum virgatum.</title>
        <authorList>
            <person name="Lovell J.T."/>
            <person name="Jenkins J."/>
            <person name="Shu S."/>
            <person name="Juenger T.E."/>
            <person name="Schmutz J."/>
        </authorList>
    </citation>
    <scope>NUCLEOTIDE SEQUENCE</scope>
    <source>
        <strain evidence="1">AP13</strain>
    </source>
</reference>
<dbReference type="EMBL" id="CM029042">
    <property type="protein sequence ID" value="KAG2620073.1"/>
    <property type="molecule type" value="Genomic_DNA"/>
</dbReference>
<proteinExistence type="predicted"/>
<dbReference type="PANTHER" id="PTHR36617:SF15">
    <property type="entry name" value="REVERSE TRANSCRIPTASE ZINC-BINDING DOMAIN-CONTAINING PROTEIN"/>
    <property type="match status" value="1"/>
</dbReference>
<feature type="non-terminal residue" evidence="1">
    <location>
        <position position="164"/>
    </location>
</feature>
<gene>
    <name evidence="1" type="ORF">PVAP13_3NG149000</name>
</gene>